<feature type="transmembrane region" description="Helical" evidence="2">
    <location>
        <begin position="346"/>
        <end position="369"/>
    </location>
</feature>
<feature type="transmembrane region" description="Helical" evidence="2">
    <location>
        <begin position="133"/>
        <end position="153"/>
    </location>
</feature>
<feature type="compositionally biased region" description="Acidic residues" evidence="1">
    <location>
        <begin position="92"/>
        <end position="110"/>
    </location>
</feature>
<reference evidence="4" key="1">
    <citation type="submission" date="2016-10" db="EMBL/GenBank/DDBJ databases">
        <authorList>
            <person name="Varghese N."/>
            <person name="Submissions S."/>
        </authorList>
    </citation>
    <scope>NUCLEOTIDE SEQUENCE [LARGE SCALE GENOMIC DNA]</scope>
    <source>
        <strain evidence="4">DSM 24767</strain>
    </source>
</reference>
<feature type="transmembrane region" description="Helical" evidence="2">
    <location>
        <begin position="159"/>
        <end position="178"/>
    </location>
</feature>
<feature type="compositionally biased region" description="Acidic residues" evidence="1">
    <location>
        <begin position="40"/>
        <end position="53"/>
    </location>
</feature>
<feature type="transmembrane region" description="Helical" evidence="2">
    <location>
        <begin position="198"/>
        <end position="218"/>
    </location>
</feature>
<feature type="transmembrane region" description="Helical" evidence="2">
    <location>
        <begin position="307"/>
        <end position="326"/>
    </location>
</feature>
<keyword evidence="2" id="KW-0812">Transmembrane</keyword>
<name>A0A1H1I211_NATTX</name>
<dbReference type="OrthoDB" id="86288at2157"/>
<feature type="compositionally biased region" description="Low complexity" evidence="1">
    <location>
        <begin position="54"/>
        <end position="66"/>
    </location>
</feature>
<organism evidence="3 4">
    <name type="scientific">Natronobacterium texcoconense</name>
    <dbReference type="NCBI Taxonomy" id="1095778"/>
    <lineage>
        <taxon>Archaea</taxon>
        <taxon>Methanobacteriati</taxon>
        <taxon>Methanobacteriota</taxon>
        <taxon>Stenosarchaea group</taxon>
        <taxon>Halobacteria</taxon>
        <taxon>Halobacteriales</taxon>
        <taxon>Natrialbaceae</taxon>
        <taxon>Natronobacterium</taxon>
    </lineage>
</organism>
<dbReference type="RefSeq" id="WP_090383965.1">
    <property type="nucleotide sequence ID" value="NZ_FNLC01000003.1"/>
</dbReference>
<keyword evidence="2" id="KW-0472">Membrane</keyword>
<dbReference type="PANTHER" id="PTHR35337">
    <property type="entry name" value="SLR1478 PROTEIN"/>
    <property type="match status" value="1"/>
</dbReference>
<evidence type="ECO:0000256" key="2">
    <source>
        <dbReference type="SAM" id="Phobius"/>
    </source>
</evidence>
<gene>
    <name evidence="3" type="ORF">SAMN04489842_3246</name>
</gene>
<dbReference type="EMBL" id="FNLC01000003">
    <property type="protein sequence ID" value="SDR31700.1"/>
    <property type="molecule type" value="Genomic_DNA"/>
</dbReference>
<dbReference type="PANTHER" id="PTHR35337:SF1">
    <property type="entry name" value="SLR1478 PROTEIN"/>
    <property type="match status" value="1"/>
</dbReference>
<feature type="compositionally biased region" description="Acidic residues" evidence="1">
    <location>
        <begin position="8"/>
        <end position="26"/>
    </location>
</feature>
<evidence type="ECO:0000313" key="3">
    <source>
        <dbReference type="EMBL" id="SDR31700.1"/>
    </source>
</evidence>
<feature type="transmembrane region" description="Helical" evidence="2">
    <location>
        <begin position="282"/>
        <end position="301"/>
    </location>
</feature>
<proteinExistence type="predicted"/>
<dbReference type="InterPro" id="IPR002798">
    <property type="entry name" value="SpoIIM-like"/>
</dbReference>
<protein>
    <submittedName>
        <fullName evidence="3">Uncharacterized membrane protein SpoIIM, required for sporulation</fullName>
    </submittedName>
</protein>
<feature type="transmembrane region" description="Helical" evidence="2">
    <location>
        <begin position="256"/>
        <end position="275"/>
    </location>
</feature>
<keyword evidence="2" id="KW-1133">Transmembrane helix</keyword>
<dbReference type="AlphaFoldDB" id="A0A1H1I211"/>
<evidence type="ECO:0000313" key="4">
    <source>
        <dbReference type="Proteomes" id="UP000198848"/>
    </source>
</evidence>
<keyword evidence="4" id="KW-1185">Reference proteome</keyword>
<evidence type="ECO:0000256" key="1">
    <source>
        <dbReference type="SAM" id="MobiDB-lite"/>
    </source>
</evidence>
<feature type="region of interest" description="Disordered" evidence="1">
    <location>
        <begin position="1"/>
        <end position="126"/>
    </location>
</feature>
<dbReference type="Proteomes" id="UP000198848">
    <property type="component" value="Unassembled WGS sequence"/>
</dbReference>
<dbReference type="Pfam" id="PF01944">
    <property type="entry name" value="SpoIIM"/>
    <property type="match status" value="1"/>
</dbReference>
<dbReference type="STRING" id="1095778.SAMN04489842_3246"/>
<accession>A0A1H1I211</accession>
<sequence>MNGGGNGTEDDYDDEESDGPDEEDSEGGFVFGPERHPVPDADDDSEPDQEPETETTSTSEPQQEQASEPKPESESQSADDTDEDPTIKINLPDEDEPEDASATDSPESDPEPSSGGPSRGPEPSPNAVRNWSLLTLVLALASFFTAGVTYVTHDDVTPVVGAAAVGIAFTVLAVTALIDRISVLEMLSSGWIEHRRPVWFSIGLFAFGMLVGIALMLAGVDLTQLFIEAIEQQYPELAEDDEIGTTASFYLENNSLAFLVTIAGAVSVGLLTAFAMIVNGIIVGNISAVLGSTAGVDYVVAGLAPHGVFELPALFIAAGVGFRLLYRFGERLFGTRAEFLTKPYVYRTIAFVVFGWLLLALAAFVEAYVTPELLEMLFPEIVAEEP</sequence>
<feature type="compositionally biased region" description="Low complexity" evidence="1">
    <location>
        <begin position="111"/>
        <end position="121"/>
    </location>
</feature>